<accession>A0AC34RMT6</accession>
<evidence type="ECO:0000313" key="2">
    <source>
        <dbReference type="WBParaSite" id="JU765_v2.g8444.t1"/>
    </source>
</evidence>
<protein>
    <submittedName>
        <fullName evidence="2">Thyroglobulin type-1 domain-containing protein</fullName>
    </submittedName>
</protein>
<dbReference type="Proteomes" id="UP000887576">
    <property type="component" value="Unplaced"/>
</dbReference>
<name>A0AC34RMT6_9BILA</name>
<evidence type="ECO:0000313" key="1">
    <source>
        <dbReference type="Proteomes" id="UP000887576"/>
    </source>
</evidence>
<organism evidence="1 2">
    <name type="scientific">Panagrolaimus sp. JU765</name>
    <dbReference type="NCBI Taxonomy" id="591449"/>
    <lineage>
        <taxon>Eukaryota</taxon>
        <taxon>Metazoa</taxon>
        <taxon>Ecdysozoa</taxon>
        <taxon>Nematoda</taxon>
        <taxon>Chromadorea</taxon>
        <taxon>Rhabditida</taxon>
        <taxon>Tylenchina</taxon>
        <taxon>Panagrolaimomorpha</taxon>
        <taxon>Panagrolaimoidea</taxon>
        <taxon>Panagrolaimidae</taxon>
        <taxon>Panagrolaimus</taxon>
    </lineage>
</organism>
<proteinExistence type="predicted"/>
<sequence length="457" mass="50891">MQTVVFVFFASFIIFSFAERICERQKTCRRCDAKGRYSYYSCDSDEDCFKEESCREGFCCPAINATFFEDPANRPFSSSFFDESAVSLSACPDGSSWMRLCKTDLDCLFDDEICAHGKCCSSCISRRRQLLREHSPQALAGIHIPQCSEDGRFYQMKQCIHAFPMECFCSSLYGERVNPVAIDENGVLCSNSIQPEAPTPFADPRLQQQPPNRFLSIEKGAFHEFNPSTNCMDPMKEFRPCRTACQVTCDTRTRPICPFAGRCNPGCQCRMPYILVSSDDLDNSRCVLPAECPMNSRPVPTPGRVVYKAPALPFNAQESSDASLFRQFPHGAIGVGIDRSKQMHCSDPLKNFLTCGTSCPAACDRLNPVCSFQCVSGCFCRTPYVLSDMNDANSACILPQHCEIHPKKNPFEPETTTGKDEEKGFFLQTTTMNPENETNTATTSEATTTSEVVSTAS</sequence>
<reference evidence="2" key="1">
    <citation type="submission" date="2022-11" db="UniProtKB">
        <authorList>
            <consortium name="WormBaseParasite"/>
        </authorList>
    </citation>
    <scope>IDENTIFICATION</scope>
</reference>
<dbReference type="WBParaSite" id="JU765_v2.g8444.t1">
    <property type="protein sequence ID" value="JU765_v2.g8444.t1"/>
    <property type="gene ID" value="JU765_v2.g8444"/>
</dbReference>